<dbReference type="InterPro" id="IPR036416">
    <property type="entry name" value="Pept_tRNA_hydro_sf"/>
</dbReference>
<comment type="function">
    <text evidence="6">Hydrolyzes ribosome-free peptidyl-tRNAs (with 1 or more amino acids incorporated), which drop off the ribosome during protein synthesis, or as a result of ribosome stalling.</text>
</comment>
<reference evidence="7" key="1">
    <citation type="journal article" date="2020" name="mSystems">
        <title>Genome- and Community-Level Interaction Insights into Carbon Utilization and Element Cycling Functions of Hydrothermarchaeota in Hydrothermal Sediment.</title>
        <authorList>
            <person name="Zhou Z."/>
            <person name="Liu Y."/>
            <person name="Xu W."/>
            <person name="Pan J."/>
            <person name="Luo Z.H."/>
            <person name="Li M."/>
        </authorList>
    </citation>
    <scope>NUCLEOTIDE SEQUENCE [LARGE SCALE GENOMIC DNA]</scope>
    <source>
        <strain evidence="7">HyVt-483</strain>
    </source>
</reference>
<gene>
    <name evidence="6" type="primary">pth</name>
    <name evidence="7" type="ORF">ENJ40_02105</name>
</gene>
<dbReference type="PANTHER" id="PTHR17224">
    <property type="entry name" value="PEPTIDYL-TRNA HYDROLASE"/>
    <property type="match status" value="1"/>
</dbReference>
<dbReference type="Pfam" id="PF01195">
    <property type="entry name" value="Pept_tRNA_hydro"/>
    <property type="match status" value="1"/>
</dbReference>
<evidence type="ECO:0000256" key="6">
    <source>
        <dbReference type="HAMAP-Rule" id="MF_00083"/>
    </source>
</evidence>
<feature type="active site" description="Proton acceptor" evidence="6">
    <location>
        <position position="19"/>
    </location>
</feature>
<name>A0A7C3GE27_9BACT</name>
<dbReference type="GO" id="GO:0000049">
    <property type="term" value="F:tRNA binding"/>
    <property type="evidence" value="ECO:0007669"/>
    <property type="project" value="UniProtKB-UniRule"/>
</dbReference>
<dbReference type="AlphaFoldDB" id="A0A7C3GE27"/>
<dbReference type="InterPro" id="IPR001328">
    <property type="entry name" value="Pept_tRNA_hydro"/>
</dbReference>
<evidence type="ECO:0000256" key="2">
    <source>
        <dbReference type="ARBA" id="ARBA00022555"/>
    </source>
</evidence>
<dbReference type="GO" id="GO:0072344">
    <property type="term" value="P:rescue of stalled ribosome"/>
    <property type="evidence" value="ECO:0007669"/>
    <property type="project" value="UniProtKB-UniRule"/>
</dbReference>
<keyword evidence="4 6" id="KW-0694">RNA-binding</keyword>
<evidence type="ECO:0000256" key="1">
    <source>
        <dbReference type="ARBA" id="ARBA00013260"/>
    </source>
</evidence>
<comment type="caution">
    <text evidence="6">Lacks conserved residue(s) required for the propagation of feature annotation.</text>
</comment>
<dbReference type="FunFam" id="3.40.50.1470:FF:000001">
    <property type="entry name" value="Peptidyl-tRNA hydrolase"/>
    <property type="match status" value="1"/>
</dbReference>
<evidence type="ECO:0000256" key="4">
    <source>
        <dbReference type="ARBA" id="ARBA00022884"/>
    </source>
</evidence>
<dbReference type="Gene3D" id="3.40.50.1470">
    <property type="entry name" value="Peptidyl-tRNA hydrolase"/>
    <property type="match status" value="1"/>
</dbReference>
<evidence type="ECO:0000256" key="5">
    <source>
        <dbReference type="ARBA" id="ARBA00050038"/>
    </source>
</evidence>
<protein>
    <recommendedName>
        <fullName evidence="5 6">Peptidyl-tRNA hydrolase</fullName>
        <shortName evidence="6">Pth</shortName>
        <ecNumber evidence="1 6">3.1.1.29</ecNumber>
    </recommendedName>
</protein>
<feature type="binding site" evidence="6">
    <location>
        <position position="61"/>
    </location>
    <ligand>
        <name>tRNA</name>
        <dbReference type="ChEBI" id="CHEBI:17843"/>
    </ligand>
</feature>
<comment type="similarity">
    <text evidence="6">Belongs to the PTH family.</text>
</comment>
<accession>A0A7C3GE27</accession>
<dbReference type="NCBIfam" id="TIGR00447">
    <property type="entry name" value="pth"/>
    <property type="match status" value="1"/>
</dbReference>
<dbReference type="HAMAP" id="MF_00083">
    <property type="entry name" value="Pept_tRNA_hydro_bact"/>
    <property type="match status" value="1"/>
</dbReference>
<organism evidence="7">
    <name type="scientific">Thermosulfurimonas dismutans</name>
    <dbReference type="NCBI Taxonomy" id="999894"/>
    <lineage>
        <taxon>Bacteria</taxon>
        <taxon>Pseudomonadati</taxon>
        <taxon>Thermodesulfobacteriota</taxon>
        <taxon>Thermodesulfobacteria</taxon>
        <taxon>Thermodesulfobacteriales</taxon>
        <taxon>Thermodesulfobacteriaceae</taxon>
        <taxon>Thermosulfurimonas</taxon>
    </lineage>
</organism>
<comment type="caution">
    <text evidence="7">The sequence shown here is derived from an EMBL/GenBank/DDBJ whole genome shotgun (WGS) entry which is preliminary data.</text>
</comment>
<dbReference type="GO" id="GO:0005737">
    <property type="term" value="C:cytoplasm"/>
    <property type="evidence" value="ECO:0007669"/>
    <property type="project" value="UniProtKB-SubCell"/>
</dbReference>
<dbReference type="GO" id="GO:0004045">
    <property type="term" value="F:peptidyl-tRNA hydrolase activity"/>
    <property type="evidence" value="ECO:0007669"/>
    <property type="project" value="UniProtKB-UniRule"/>
</dbReference>
<proteinExistence type="inferred from homology"/>
<comment type="subcellular location">
    <subcellularLocation>
        <location evidence="6">Cytoplasm</location>
    </subcellularLocation>
</comment>
<feature type="binding site" evidence="6">
    <location>
        <position position="63"/>
    </location>
    <ligand>
        <name>tRNA</name>
        <dbReference type="ChEBI" id="CHEBI:17843"/>
    </ligand>
</feature>
<dbReference type="Proteomes" id="UP000886043">
    <property type="component" value="Unassembled WGS sequence"/>
</dbReference>
<dbReference type="CDD" id="cd00462">
    <property type="entry name" value="PTH"/>
    <property type="match status" value="1"/>
</dbReference>
<dbReference type="GO" id="GO:0006515">
    <property type="term" value="P:protein quality control for misfolded or incompletely synthesized proteins"/>
    <property type="evidence" value="ECO:0007669"/>
    <property type="project" value="UniProtKB-UniRule"/>
</dbReference>
<comment type="catalytic activity">
    <reaction evidence="6">
        <text>an N-acyl-L-alpha-aminoacyl-tRNA + H2O = an N-acyl-L-amino acid + a tRNA + H(+)</text>
        <dbReference type="Rhea" id="RHEA:54448"/>
        <dbReference type="Rhea" id="RHEA-COMP:10123"/>
        <dbReference type="Rhea" id="RHEA-COMP:13883"/>
        <dbReference type="ChEBI" id="CHEBI:15377"/>
        <dbReference type="ChEBI" id="CHEBI:15378"/>
        <dbReference type="ChEBI" id="CHEBI:59874"/>
        <dbReference type="ChEBI" id="CHEBI:78442"/>
        <dbReference type="ChEBI" id="CHEBI:138191"/>
        <dbReference type="EC" id="3.1.1.29"/>
    </reaction>
</comment>
<dbReference type="EMBL" id="DRMH01000020">
    <property type="protein sequence ID" value="HFC97238.1"/>
    <property type="molecule type" value="Genomic_DNA"/>
</dbReference>
<sequence length="195" mass="21464">MWLFAGLGNPGPEYLFTRHNFGWRAVALLAEKLKLTFRENSSLEALIAEGEEAVLLLPLTYMNLSGKAVARAVKRYEIPAERVLLVHDDLDLPLGRMKILPRGGSGGHRGVASVLAMLGTEEIPRLKLGIGRPPSGIPVPDYVLSPFSPEEEPLVERVLELSVAAMRTILGEGLSKAMSLYNRRDLLQNERKGAR</sequence>
<keyword evidence="6" id="KW-0963">Cytoplasm</keyword>
<feature type="site" description="Stabilizes the basic form of H active site to accept a proton" evidence="6">
    <location>
        <position position="88"/>
    </location>
</feature>
<comment type="function">
    <text evidence="6">Catalyzes the release of premature peptidyl moieties from peptidyl-tRNA molecules trapped in stalled 50S ribosomal subunits, and thus maintains levels of free tRNAs and 50S ribosomes.</text>
</comment>
<keyword evidence="2 6" id="KW-0820">tRNA-binding</keyword>
<evidence type="ECO:0000256" key="3">
    <source>
        <dbReference type="ARBA" id="ARBA00022801"/>
    </source>
</evidence>
<dbReference type="EC" id="3.1.1.29" evidence="1 6"/>
<dbReference type="PANTHER" id="PTHR17224:SF1">
    <property type="entry name" value="PEPTIDYL-TRNA HYDROLASE"/>
    <property type="match status" value="1"/>
</dbReference>
<keyword evidence="3 6" id="KW-0378">Hydrolase</keyword>
<dbReference type="SUPFAM" id="SSF53178">
    <property type="entry name" value="Peptidyl-tRNA hydrolase-like"/>
    <property type="match status" value="1"/>
</dbReference>
<comment type="subunit">
    <text evidence="6">Monomer.</text>
</comment>
<feature type="site" description="Discriminates between blocked and unblocked aminoacyl-tRNA" evidence="6">
    <location>
        <position position="9"/>
    </location>
</feature>
<evidence type="ECO:0000313" key="7">
    <source>
        <dbReference type="EMBL" id="HFC97238.1"/>
    </source>
</evidence>
<feature type="binding site" evidence="6">
    <location>
        <position position="14"/>
    </location>
    <ligand>
        <name>tRNA</name>
        <dbReference type="ChEBI" id="CHEBI:17843"/>
    </ligand>
</feature>